<dbReference type="AlphaFoldDB" id="A0A9N8DNK4"/>
<evidence type="ECO:0000313" key="4">
    <source>
        <dbReference type="Proteomes" id="UP001153069"/>
    </source>
</evidence>
<comment type="caution">
    <text evidence="3">The sequence shown here is derived from an EMBL/GenBank/DDBJ whole genome shotgun (WGS) entry which is preliminary data.</text>
</comment>
<feature type="compositionally biased region" description="Polar residues" evidence="1">
    <location>
        <begin position="212"/>
        <end position="231"/>
    </location>
</feature>
<keyword evidence="2" id="KW-0472">Membrane</keyword>
<feature type="compositionally biased region" description="Polar residues" evidence="1">
    <location>
        <begin position="308"/>
        <end position="319"/>
    </location>
</feature>
<organism evidence="3 4">
    <name type="scientific">Seminavis robusta</name>
    <dbReference type="NCBI Taxonomy" id="568900"/>
    <lineage>
        <taxon>Eukaryota</taxon>
        <taxon>Sar</taxon>
        <taxon>Stramenopiles</taxon>
        <taxon>Ochrophyta</taxon>
        <taxon>Bacillariophyta</taxon>
        <taxon>Bacillariophyceae</taxon>
        <taxon>Bacillariophycidae</taxon>
        <taxon>Naviculales</taxon>
        <taxon>Naviculaceae</taxon>
        <taxon>Seminavis</taxon>
    </lineage>
</organism>
<evidence type="ECO:0000256" key="1">
    <source>
        <dbReference type="SAM" id="MobiDB-lite"/>
    </source>
</evidence>
<reference evidence="3" key="1">
    <citation type="submission" date="2020-06" db="EMBL/GenBank/DDBJ databases">
        <authorList>
            <consortium name="Plant Systems Biology data submission"/>
        </authorList>
    </citation>
    <scope>NUCLEOTIDE SEQUENCE</scope>
    <source>
        <strain evidence="3">D6</strain>
    </source>
</reference>
<protein>
    <submittedName>
        <fullName evidence="3">Uncharacterized protein</fullName>
    </submittedName>
</protein>
<feature type="transmembrane region" description="Helical" evidence="2">
    <location>
        <begin position="176"/>
        <end position="198"/>
    </location>
</feature>
<dbReference type="EMBL" id="CAICTM010000176">
    <property type="protein sequence ID" value="CAB9503840.1"/>
    <property type="molecule type" value="Genomic_DNA"/>
</dbReference>
<keyword evidence="2" id="KW-1133">Transmembrane helix</keyword>
<gene>
    <name evidence="3" type="ORF">SEMRO_177_G077940.1</name>
</gene>
<feature type="transmembrane region" description="Helical" evidence="2">
    <location>
        <begin position="139"/>
        <end position="156"/>
    </location>
</feature>
<evidence type="ECO:0000313" key="3">
    <source>
        <dbReference type="EMBL" id="CAB9503840.1"/>
    </source>
</evidence>
<feature type="region of interest" description="Disordered" evidence="1">
    <location>
        <begin position="212"/>
        <end position="319"/>
    </location>
</feature>
<keyword evidence="2" id="KW-0812">Transmembrane</keyword>
<dbReference type="Proteomes" id="UP001153069">
    <property type="component" value="Unassembled WGS sequence"/>
</dbReference>
<feature type="compositionally biased region" description="Low complexity" evidence="1">
    <location>
        <begin position="256"/>
        <end position="290"/>
    </location>
</feature>
<feature type="compositionally biased region" description="Basic residues" evidence="1">
    <location>
        <begin position="291"/>
        <end position="305"/>
    </location>
</feature>
<evidence type="ECO:0000256" key="2">
    <source>
        <dbReference type="SAM" id="Phobius"/>
    </source>
</evidence>
<name>A0A9N8DNK4_9STRA</name>
<keyword evidence="4" id="KW-1185">Reference proteome</keyword>
<proteinExistence type="predicted"/>
<accession>A0A9N8DNK4</accession>
<sequence length="319" mass="34699">MGNNRCCCSSLPCNLCSFLTSPVSSFRNQVSQQRNSSEQDQLANDLLEQGEQDASTTGGPLMEMAVTFAAKILPCSEAVLSRLIWVLLWSWKAAPVALYESLELDKIKQSMTTNNKSQNNEEEATTAGCSCGAEYFQKWWQKFVAIPVAMGFYYFLYDYVAQPLLNEAGCCGSDTVTQVVAISLLALHFVSGLSIHLYQKQKAEQECQETLTDTNNKNDVELSQQSSNNSDYAKAVANASAPPEPTGDWIMLQDDNNNNITGATNATSPPTTATATTSAAPVATGSASTTPKKRKFWPFGKKKKAQNLVDSKQPQAAIV</sequence>